<dbReference type="Proteomes" id="UP001156670">
    <property type="component" value="Unassembled WGS sequence"/>
</dbReference>
<keyword evidence="3" id="KW-1185">Reference proteome</keyword>
<dbReference type="RefSeq" id="WP_284319197.1">
    <property type="nucleotide sequence ID" value="NZ_BSOB01000004.1"/>
</dbReference>
<comment type="caution">
    <text evidence="2">The sequence shown here is derived from an EMBL/GenBank/DDBJ whole genome shotgun (WGS) entry which is preliminary data.</text>
</comment>
<gene>
    <name evidence="2" type="ORF">GCM10007901_03810</name>
</gene>
<evidence type="ECO:0000313" key="3">
    <source>
        <dbReference type="Proteomes" id="UP001156670"/>
    </source>
</evidence>
<reference evidence="3" key="1">
    <citation type="journal article" date="2019" name="Int. J. Syst. Evol. Microbiol.">
        <title>The Global Catalogue of Microorganisms (GCM) 10K type strain sequencing project: providing services to taxonomists for standard genome sequencing and annotation.</title>
        <authorList>
            <consortium name="The Broad Institute Genomics Platform"/>
            <consortium name="The Broad Institute Genome Sequencing Center for Infectious Disease"/>
            <person name="Wu L."/>
            <person name="Ma J."/>
        </authorList>
    </citation>
    <scope>NUCLEOTIDE SEQUENCE [LARGE SCALE GENOMIC DNA]</scope>
    <source>
        <strain evidence="3">NBRC 111980</strain>
    </source>
</reference>
<evidence type="ECO:0000313" key="2">
    <source>
        <dbReference type="EMBL" id="GLQ91431.1"/>
    </source>
</evidence>
<dbReference type="InterPro" id="IPR007712">
    <property type="entry name" value="RelE/ParE_toxin"/>
</dbReference>
<dbReference type="InterPro" id="IPR035093">
    <property type="entry name" value="RelE/ParE_toxin_dom_sf"/>
</dbReference>
<name>A0ABQ5XLJ2_9GAMM</name>
<proteinExistence type="predicted"/>
<dbReference type="Gene3D" id="3.30.2310.20">
    <property type="entry name" value="RelE-like"/>
    <property type="match status" value="1"/>
</dbReference>
<protein>
    <recommendedName>
        <fullName evidence="4">Type II toxin-antitoxin system RelE/ParE family toxin</fullName>
    </recommendedName>
</protein>
<evidence type="ECO:0008006" key="4">
    <source>
        <dbReference type="Google" id="ProtNLM"/>
    </source>
</evidence>
<dbReference type="Pfam" id="PF05016">
    <property type="entry name" value="ParE_toxin"/>
    <property type="match status" value="1"/>
</dbReference>
<organism evidence="2 3">
    <name type="scientific">Dyella acidisoli</name>
    <dbReference type="NCBI Taxonomy" id="1867834"/>
    <lineage>
        <taxon>Bacteria</taxon>
        <taxon>Pseudomonadati</taxon>
        <taxon>Pseudomonadota</taxon>
        <taxon>Gammaproteobacteria</taxon>
        <taxon>Lysobacterales</taxon>
        <taxon>Rhodanobacteraceae</taxon>
        <taxon>Dyella</taxon>
    </lineage>
</organism>
<sequence length="105" mass="11745">MIRYAVGYAPEASAQLEALLWYVATNAGVAVAESFIAGVKRYCDSLDLYPERGVRRDDIRPELRITNHQSKTIVAFTIDPAARRVEILGVYHGGQDYESDLRAKD</sequence>
<accession>A0ABQ5XLJ2</accession>
<dbReference type="EMBL" id="BSOB01000004">
    <property type="protein sequence ID" value="GLQ91431.1"/>
    <property type="molecule type" value="Genomic_DNA"/>
</dbReference>
<evidence type="ECO:0000256" key="1">
    <source>
        <dbReference type="ARBA" id="ARBA00022649"/>
    </source>
</evidence>
<keyword evidence="1" id="KW-1277">Toxin-antitoxin system</keyword>